<dbReference type="InterPro" id="IPR036866">
    <property type="entry name" value="RibonucZ/Hydroxyglut_hydro"/>
</dbReference>
<evidence type="ECO:0000313" key="1">
    <source>
        <dbReference type="EMBL" id="CAD6493876.1"/>
    </source>
</evidence>
<dbReference type="CDD" id="cd06262">
    <property type="entry name" value="metallo-hydrolase-like_MBL-fold"/>
    <property type="match status" value="1"/>
</dbReference>
<dbReference type="AlphaFoldDB" id="A0A811T903"/>
<reference evidence="1" key="1">
    <citation type="submission" date="2020-10" db="EMBL/GenBank/DDBJ databases">
        <authorList>
            <person name="Hahn C.J."/>
            <person name="Laso-Perez R."/>
            <person name="Vulcano F."/>
            <person name="Vaziourakis K.-M."/>
            <person name="Stokke R."/>
            <person name="Steen I.H."/>
            <person name="Teske A."/>
            <person name="Boetius A."/>
            <person name="Liebeke M."/>
            <person name="Amann R."/>
            <person name="Knittel K."/>
        </authorList>
    </citation>
    <scope>NUCLEOTIDE SEQUENCE</scope>
    <source>
        <strain evidence="1">Gfbio:e3339647-f889-4370-9287-4fb5cb688e4c:AG392M11_GoMArc1</strain>
    </source>
</reference>
<accession>A0A811T903</accession>
<evidence type="ECO:0000313" key="2">
    <source>
        <dbReference type="Proteomes" id="UP000639006"/>
    </source>
</evidence>
<gene>
    <name evidence="1" type="ORF">DIAAKJNI_00572</name>
</gene>
<organism evidence="1 2">
    <name type="scientific">Candidatus Argoarchaeum ethanivorans</name>
    <dbReference type="NCBI Taxonomy" id="2608793"/>
    <lineage>
        <taxon>Archaea</taxon>
        <taxon>Methanobacteriati</taxon>
        <taxon>Methanobacteriota</taxon>
        <taxon>Stenosarchaea group</taxon>
        <taxon>Methanomicrobia</taxon>
        <taxon>Methanosarcinales</taxon>
        <taxon>Methanosarcinales incertae sedis</taxon>
        <taxon>GOM Arc I cluster</taxon>
        <taxon>Candidatus Argoarchaeum</taxon>
    </lineage>
</organism>
<dbReference type="SUPFAM" id="SSF56281">
    <property type="entry name" value="Metallo-hydrolase/oxidoreductase"/>
    <property type="match status" value="1"/>
</dbReference>
<dbReference type="Proteomes" id="UP000639006">
    <property type="component" value="Unassembled WGS sequence"/>
</dbReference>
<evidence type="ECO:0008006" key="3">
    <source>
        <dbReference type="Google" id="ProtNLM"/>
    </source>
</evidence>
<dbReference type="EMBL" id="CAJHIQ010000056">
    <property type="protein sequence ID" value="CAD6493876.1"/>
    <property type="molecule type" value="Genomic_DNA"/>
</dbReference>
<protein>
    <recommendedName>
        <fullName evidence="3">Metallo-beta-lactamase domain-containing protein</fullName>
    </recommendedName>
</protein>
<comment type="caution">
    <text evidence="1">The sequence shown here is derived from an EMBL/GenBank/DDBJ whole genome shotgun (WGS) entry which is preliminary data.</text>
</comment>
<proteinExistence type="predicted"/>
<name>A0A811T903_9EURY</name>
<sequence>MASDAFKELGVTPNRVASGRGVKPHVSLAFNDADGKERLFSVDTTCFSKKMLQPDCYLITHAHSDHYGKSAMKSNLSAASTETAEALEILHEREFNGLSFRVGEKFYAGGTEVSTFHTGHTIGSTAYYWENENGVRILVTGDVKDYSSLPCCDVLVTEANYGNPHDSTCYFEDDVNSFIEATNCGNVVFGAYAFGKAQRAVSLLRNSGFDDAIGMSSKGLRLTQSLLPDAGELVGINDGADVCIVAPRELSTTNNMLHRFILTSSNYYYYPTIQISDHTDVRGLLGMVAHCQTKTALIYHPGGDHPKIFSDYLNEKVCNAIALEDIVPIRQNPY</sequence>
<dbReference type="Gene3D" id="3.60.15.10">
    <property type="entry name" value="Ribonuclease Z/Hydroxyacylglutathione hydrolase-like"/>
    <property type="match status" value="1"/>
</dbReference>